<keyword evidence="1" id="KW-0732">Signal</keyword>
<reference evidence="2" key="1">
    <citation type="submission" date="2021-02" db="EMBL/GenBank/DDBJ databases">
        <authorList>
            <person name="Palmer J.M."/>
        </authorList>
    </citation>
    <scope>NUCLEOTIDE SEQUENCE</scope>
    <source>
        <strain evidence="2">SCRP23</strain>
    </source>
</reference>
<evidence type="ECO:0000313" key="3">
    <source>
        <dbReference type="Proteomes" id="UP000693981"/>
    </source>
</evidence>
<proteinExistence type="predicted"/>
<keyword evidence="3" id="KW-1185">Reference proteome</keyword>
<evidence type="ECO:0000256" key="1">
    <source>
        <dbReference type="SAM" id="SignalP"/>
    </source>
</evidence>
<accession>A0A8T1V8F2</accession>
<feature type="signal peptide" evidence="1">
    <location>
        <begin position="1"/>
        <end position="22"/>
    </location>
</feature>
<evidence type="ECO:0008006" key="4">
    <source>
        <dbReference type="Google" id="ProtNLM"/>
    </source>
</evidence>
<name>A0A8T1V8F2_9STRA</name>
<organism evidence="2 3">
    <name type="scientific">Phytophthora boehmeriae</name>
    <dbReference type="NCBI Taxonomy" id="109152"/>
    <lineage>
        <taxon>Eukaryota</taxon>
        <taxon>Sar</taxon>
        <taxon>Stramenopiles</taxon>
        <taxon>Oomycota</taxon>
        <taxon>Peronosporomycetes</taxon>
        <taxon>Peronosporales</taxon>
        <taxon>Peronosporaceae</taxon>
        <taxon>Phytophthora</taxon>
    </lineage>
</organism>
<dbReference type="Proteomes" id="UP000693981">
    <property type="component" value="Unassembled WGS sequence"/>
</dbReference>
<dbReference type="OrthoDB" id="91809at2759"/>
<protein>
    <recommendedName>
        <fullName evidence="4">RxLR effector protein</fullName>
    </recommendedName>
</protein>
<dbReference type="AlphaFoldDB" id="A0A8T1V8F2"/>
<comment type="caution">
    <text evidence="2">The sequence shown here is derived from an EMBL/GenBank/DDBJ whole genome shotgun (WGS) entry which is preliminary data.</text>
</comment>
<gene>
    <name evidence="2" type="ORF">PHYBOEH_001463</name>
</gene>
<evidence type="ECO:0000313" key="2">
    <source>
        <dbReference type="EMBL" id="KAG7376613.1"/>
    </source>
</evidence>
<dbReference type="EMBL" id="JAGDFL010001301">
    <property type="protein sequence ID" value="KAG7376613.1"/>
    <property type="molecule type" value="Genomic_DNA"/>
</dbReference>
<sequence length="95" mass="10773">MAFSTFLKTFALLALLAVNVSAAASDSARRLRIEPSAVLPPTRELSGKNPINWIKIVKDNIKNQPVLDKTKEMLDKINYYKKLKEKAQGKHYDKE</sequence>
<feature type="chain" id="PRO_5035765914" description="RxLR effector protein" evidence="1">
    <location>
        <begin position="23"/>
        <end position="95"/>
    </location>
</feature>